<reference evidence="4" key="1">
    <citation type="submission" date="2016-11" db="EMBL/GenBank/DDBJ databases">
        <authorList>
            <person name="Varghese N."/>
            <person name="Submissions S."/>
        </authorList>
    </citation>
    <scope>NUCLEOTIDE SEQUENCE [LARGE SCALE GENOMIC DNA]</scope>
    <source>
        <strain evidence="4">DSM 22623</strain>
    </source>
</reference>
<evidence type="ECO:0008006" key="5">
    <source>
        <dbReference type="Google" id="ProtNLM"/>
    </source>
</evidence>
<gene>
    <name evidence="3" type="ORF">SAMN04488508_10757</name>
</gene>
<dbReference type="EMBL" id="FQYP01000007">
    <property type="protein sequence ID" value="SHJ28322.1"/>
    <property type="molecule type" value="Genomic_DNA"/>
</dbReference>
<feature type="signal peptide" evidence="2">
    <location>
        <begin position="1"/>
        <end position="20"/>
    </location>
</feature>
<evidence type="ECO:0000313" key="4">
    <source>
        <dbReference type="Proteomes" id="UP000184432"/>
    </source>
</evidence>
<feature type="region of interest" description="Disordered" evidence="1">
    <location>
        <begin position="25"/>
        <end position="48"/>
    </location>
</feature>
<evidence type="ECO:0000256" key="2">
    <source>
        <dbReference type="SAM" id="SignalP"/>
    </source>
</evidence>
<evidence type="ECO:0000313" key="3">
    <source>
        <dbReference type="EMBL" id="SHJ28322.1"/>
    </source>
</evidence>
<sequence length="276" mass="31539">MKKMTLILVTITTLAIIACSSDDHSPIENEDITSESEDTTSEDEDTNNENVIKLYKKSEMYRNGVLVFDKVINYNSENKIQSIITTNYEHFIETITATYSENTITSITKINTFKDPDRPEEHLTFEVIMGDNIITLKSNTFSVEIKHSDGYVDSTRRPHITHPNITLQKFTRDSNQNLLSNTAGDDEISTYYYSDFDSDKKVDPLGSVTFFSYADFFRILGLKVTKNNPLTSNYNGSGVISTTHIRLEYDASGYVTRTFNEPNTDNTYIKHEYIEL</sequence>
<dbReference type="Proteomes" id="UP000184432">
    <property type="component" value="Unassembled WGS sequence"/>
</dbReference>
<feature type="compositionally biased region" description="Acidic residues" evidence="1">
    <location>
        <begin position="28"/>
        <end position="47"/>
    </location>
</feature>
<keyword evidence="4" id="KW-1185">Reference proteome</keyword>
<dbReference type="PROSITE" id="PS51257">
    <property type="entry name" value="PROKAR_LIPOPROTEIN"/>
    <property type="match status" value="1"/>
</dbReference>
<name>A0A1M6I1G6_9FLAO</name>
<dbReference type="AlphaFoldDB" id="A0A1M6I1G6"/>
<evidence type="ECO:0000256" key="1">
    <source>
        <dbReference type="SAM" id="MobiDB-lite"/>
    </source>
</evidence>
<organism evidence="3 4">
    <name type="scientific">Aquimarina spongiae</name>
    <dbReference type="NCBI Taxonomy" id="570521"/>
    <lineage>
        <taxon>Bacteria</taxon>
        <taxon>Pseudomonadati</taxon>
        <taxon>Bacteroidota</taxon>
        <taxon>Flavobacteriia</taxon>
        <taxon>Flavobacteriales</taxon>
        <taxon>Flavobacteriaceae</taxon>
        <taxon>Aquimarina</taxon>
    </lineage>
</organism>
<accession>A0A1M6I1G6</accession>
<proteinExistence type="predicted"/>
<dbReference type="STRING" id="570521.SAMN04488508_10757"/>
<protein>
    <recommendedName>
        <fullName evidence="5">YD repeat-containing protein</fullName>
    </recommendedName>
</protein>
<feature type="chain" id="PRO_5012409677" description="YD repeat-containing protein" evidence="2">
    <location>
        <begin position="21"/>
        <end position="276"/>
    </location>
</feature>
<keyword evidence="2" id="KW-0732">Signal</keyword>